<reference evidence="1 2" key="1">
    <citation type="journal article" date="2013" name="Genome Announc.">
        <title>Draft Genome Sequence of Desulfotignum phosphitoxidans DSM 13687 Strain FiPS-3.</title>
        <authorList>
            <person name="Poehlein A."/>
            <person name="Daniel R."/>
            <person name="Simeonova D.D."/>
        </authorList>
    </citation>
    <scope>NUCLEOTIDE SEQUENCE [LARGE SCALE GENOMIC DNA]</scope>
    <source>
        <strain evidence="1 2">DSM 13687</strain>
    </source>
</reference>
<comment type="caution">
    <text evidence="1">The sequence shown here is derived from an EMBL/GenBank/DDBJ whole genome shotgun (WGS) entry which is preliminary data.</text>
</comment>
<dbReference type="EMBL" id="APJX01000006">
    <property type="protein sequence ID" value="EMS78921.1"/>
    <property type="molecule type" value="Genomic_DNA"/>
</dbReference>
<evidence type="ECO:0000313" key="2">
    <source>
        <dbReference type="Proteomes" id="UP000014216"/>
    </source>
</evidence>
<name>S0G4M8_9BACT</name>
<gene>
    <name evidence="1" type="ORF">Dpo_6c01200</name>
</gene>
<dbReference type="Proteomes" id="UP000014216">
    <property type="component" value="Unassembled WGS sequence"/>
</dbReference>
<proteinExistence type="predicted"/>
<dbReference type="AlphaFoldDB" id="S0G4M8"/>
<dbReference type="Pfam" id="PF03692">
    <property type="entry name" value="CxxCxxCC"/>
    <property type="match status" value="1"/>
</dbReference>
<keyword evidence="2" id="KW-1185">Reference proteome</keyword>
<accession>S0G4M8</accession>
<protein>
    <submittedName>
        <fullName evidence="1">Putative Fe-S oxidoreductase</fullName>
    </submittedName>
</protein>
<sequence length="117" mass="12873">MALPLRKEPVKPGPCMKCGACCAFYSVALQDTDDDRGVPLDLIKGDRISGWFMKGTQAMSPRCAALEGAVGTRVTCAIYMARPGVCRDFPRSWENGRENPLCDRARMVYGLQPFSSH</sequence>
<evidence type="ECO:0000313" key="1">
    <source>
        <dbReference type="EMBL" id="EMS78921.1"/>
    </source>
</evidence>
<dbReference type="InterPro" id="IPR005358">
    <property type="entry name" value="Puta_zinc/iron-chelating_dom"/>
</dbReference>
<organism evidence="1 2">
    <name type="scientific">Desulfotignum phosphitoxidans DSM 13687</name>
    <dbReference type="NCBI Taxonomy" id="1286635"/>
    <lineage>
        <taxon>Bacteria</taxon>
        <taxon>Pseudomonadati</taxon>
        <taxon>Thermodesulfobacteriota</taxon>
        <taxon>Desulfobacteria</taxon>
        <taxon>Desulfobacterales</taxon>
        <taxon>Desulfobacteraceae</taxon>
        <taxon>Desulfotignum</taxon>
    </lineage>
</organism>